<reference evidence="2" key="1">
    <citation type="submission" date="2020-02" db="EMBL/GenBank/DDBJ databases">
        <authorList>
            <person name="Meier V. D."/>
        </authorList>
    </citation>
    <scope>NUCLEOTIDE SEQUENCE</scope>
    <source>
        <strain evidence="2">AVDCRST_MAG91</strain>
    </source>
</reference>
<organism evidence="2">
    <name type="scientific">uncultured Sphingomonadaceae bacterium</name>
    <dbReference type="NCBI Taxonomy" id="169976"/>
    <lineage>
        <taxon>Bacteria</taxon>
        <taxon>Pseudomonadati</taxon>
        <taxon>Pseudomonadota</taxon>
        <taxon>Alphaproteobacteria</taxon>
        <taxon>Sphingomonadales</taxon>
        <taxon>Sphingomonadaceae</taxon>
        <taxon>environmental samples</taxon>
    </lineage>
</organism>
<gene>
    <name evidence="2" type="ORF">AVDCRST_MAG91-68</name>
</gene>
<feature type="chain" id="PRO_5026875298" evidence="1">
    <location>
        <begin position="25"/>
        <end position="48"/>
    </location>
</feature>
<sequence>MRPALFASLPLLLLAGCAAVDPQAAGDAAGPVTSYADLANASGTAIGR</sequence>
<evidence type="ECO:0000256" key="1">
    <source>
        <dbReference type="SAM" id="SignalP"/>
    </source>
</evidence>
<keyword evidence="1" id="KW-0732">Signal</keyword>
<name>A0A6J4RTV3_9SPHN</name>
<feature type="signal peptide" evidence="1">
    <location>
        <begin position="1"/>
        <end position="24"/>
    </location>
</feature>
<accession>A0A6J4RTV3</accession>
<dbReference type="AlphaFoldDB" id="A0A6J4RTV3"/>
<feature type="non-terminal residue" evidence="2">
    <location>
        <position position="48"/>
    </location>
</feature>
<proteinExistence type="predicted"/>
<evidence type="ECO:0000313" key="2">
    <source>
        <dbReference type="EMBL" id="CAA9482027.1"/>
    </source>
</evidence>
<dbReference type="PROSITE" id="PS51257">
    <property type="entry name" value="PROKAR_LIPOPROTEIN"/>
    <property type="match status" value="1"/>
</dbReference>
<dbReference type="EMBL" id="CADCVX010000018">
    <property type="protein sequence ID" value="CAA9482027.1"/>
    <property type="molecule type" value="Genomic_DNA"/>
</dbReference>
<protein>
    <submittedName>
        <fullName evidence="2">Uncharacterized protein</fullName>
    </submittedName>
</protein>